<dbReference type="InterPro" id="IPR030678">
    <property type="entry name" value="Peptide/Ni-bd"/>
</dbReference>
<dbReference type="GO" id="GO:1904680">
    <property type="term" value="F:peptide transmembrane transporter activity"/>
    <property type="evidence" value="ECO:0007669"/>
    <property type="project" value="TreeGrafter"/>
</dbReference>
<dbReference type="GO" id="GO:0015833">
    <property type="term" value="P:peptide transport"/>
    <property type="evidence" value="ECO:0007669"/>
    <property type="project" value="TreeGrafter"/>
</dbReference>
<evidence type="ECO:0000313" key="6">
    <source>
        <dbReference type="EMBL" id="CAB4757951.1"/>
    </source>
</evidence>
<sequence>MQAKSSRTAKSVFVVGSLLVVALFAGACGGSSSSSKDTSGGGKSEPTGKPTPGGTLTYALEGESADGWCLPEAQLAISGIQVARSVYDTLTAPNEDGDYVPFLAQTLTPNADFTQWTLTLRPNITFHDGTALDATVVKNNLDAYRGKYAGRSVLLFSFVFKNISDVTVVDPLTVSITTATPWASLPGALFGSGRVGMVAQSQLDDPSTCDAKLVGTGPFSLVSWTQNESIVLKKNPKYWQKDADGTQLPYLDEIIYKPTPESASRINGLLAGDLNAIHMSGGEQIDQLNAETEAGNINSYQSDEFAEVSFGQLNTSIAPFNSKTARLAAIKSIDMETYNETVNLGVLQNANGPFAPGGIGYLKDSGYPTYDLEGSKKLVAQYKEETGTDLEFTLIATPDPATQAAAAVVQQMGKAAGIKVTITALEQAALISTAISGKYQAMVFRNYPGGDPDANYVWWQGGGNPVNFGRYDDPTINSLLDEGRATNDKAKRQQIYGDINKQFAKEGYSIWLQWTLWDIGTATDVFGILGPDLPDDGGAPFPGLAVGHPVTGMWIQS</sequence>
<gene>
    <name evidence="6" type="ORF">UFOPK2766_02037</name>
    <name evidence="7" type="ORF">UFOPK3519_01678</name>
</gene>
<dbReference type="Gene3D" id="3.10.105.10">
    <property type="entry name" value="Dipeptide-binding Protein, Domain 3"/>
    <property type="match status" value="1"/>
</dbReference>
<reference evidence="7" key="1">
    <citation type="submission" date="2020-05" db="EMBL/GenBank/DDBJ databases">
        <authorList>
            <person name="Chiriac C."/>
            <person name="Salcher M."/>
            <person name="Ghai R."/>
            <person name="Kavagutti S V."/>
        </authorList>
    </citation>
    <scope>NUCLEOTIDE SEQUENCE</scope>
</reference>
<dbReference type="SUPFAM" id="SSF53850">
    <property type="entry name" value="Periplasmic binding protein-like II"/>
    <property type="match status" value="1"/>
</dbReference>
<organism evidence="7">
    <name type="scientific">freshwater metagenome</name>
    <dbReference type="NCBI Taxonomy" id="449393"/>
    <lineage>
        <taxon>unclassified sequences</taxon>
        <taxon>metagenomes</taxon>
        <taxon>ecological metagenomes</taxon>
    </lineage>
</organism>
<dbReference type="PIRSF" id="PIRSF002741">
    <property type="entry name" value="MppA"/>
    <property type="match status" value="1"/>
</dbReference>
<dbReference type="Gene3D" id="3.40.190.10">
    <property type="entry name" value="Periplasmic binding protein-like II"/>
    <property type="match status" value="1"/>
</dbReference>
<proteinExistence type="inferred from homology"/>
<comment type="similarity">
    <text evidence="1">Belongs to the bacterial solute-binding protein 5 family.</text>
</comment>
<dbReference type="PANTHER" id="PTHR30290:SF9">
    <property type="entry name" value="OLIGOPEPTIDE-BINDING PROTEIN APPA"/>
    <property type="match status" value="1"/>
</dbReference>
<evidence type="ECO:0000256" key="4">
    <source>
        <dbReference type="SAM" id="MobiDB-lite"/>
    </source>
</evidence>
<dbReference type="Pfam" id="PF00496">
    <property type="entry name" value="SBP_bac_5"/>
    <property type="match status" value="1"/>
</dbReference>
<feature type="compositionally biased region" description="Low complexity" evidence="4">
    <location>
        <begin position="30"/>
        <end position="54"/>
    </location>
</feature>
<keyword evidence="3" id="KW-0732">Signal</keyword>
<evidence type="ECO:0000259" key="5">
    <source>
        <dbReference type="Pfam" id="PF00496"/>
    </source>
</evidence>
<dbReference type="InterPro" id="IPR039424">
    <property type="entry name" value="SBP_5"/>
</dbReference>
<name>A0A6J7H7D5_9ZZZZ</name>
<keyword evidence="2" id="KW-0813">Transport</keyword>
<dbReference type="EMBL" id="CAEZYU010000127">
    <property type="protein sequence ID" value="CAB4757951.1"/>
    <property type="molecule type" value="Genomic_DNA"/>
</dbReference>
<dbReference type="GO" id="GO:0043190">
    <property type="term" value="C:ATP-binding cassette (ABC) transporter complex"/>
    <property type="evidence" value="ECO:0007669"/>
    <property type="project" value="InterPro"/>
</dbReference>
<feature type="domain" description="Solute-binding protein family 5" evidence="5">
    <location>
        <begin position="99"/>
        <end position="464"/>
    </location>
</feature>
<protein>
    <submittedName>
        <fullName evidence="7">Unannotated protein</fullName>
    </submittedName>
</protein>
<evidence type="ECO:0000313" key="7">
    <source>
        <dbReference type="EMBL" id="CAB4915682.1"/>
    </source>
</evidence>
<dbReference type="GO" id="GO:0042597">
    <property type="term" value="C:periplasmic space"/>
    <property type="evidence" value="ECO:0007669"/>
    <property type="project" value="UniProtKB-ARBA"/>
</dbReference>
<evidence type="ECO:0000256" key="2">
    <source>
        <dbReference type="ARBA" id="ARBA00022448"/>
    </source>
</evidence>
<dbReference type="EMBL" id="CAFBMG010000180">
    <property type="protein sequence ID" value="CAB4915682.1"/>
    <property type="molecule type" value="Genomic_DNA"/>
</dbReference>
<dbReference type="PANTHER" id="PTHR30290">
    <property type="entry name" value="PERIPLASMIC BINDING COMPONENT OF ABC TRANSPORTER"/>
    <property type="match status" value="1"/>
</dbReference>
<evidence type="ECO:0000256" key="1">
    <source>
        <dbReference type="ARBA" id="ARBA00005695"/>
    </source>
</evidence>
<evidence type="ECO:0000256" key="3">
    <source>
        <dbReference type="ARBA" id="ARBA00022729"/>
    </source>
</evidence>
<dbReference type="PROSITE" id="PS51257">
    <property type="entry name" value="PROKAR_LIPOPROTEIN"/>
    <property type="match status" value="1"/>
</dbReference>
<feature type="region of interest" description="Disordered" evidence="4">
    <location>
        <begin position="29"/>
        <end position="54"/>
    </location>
</feature>
<dbReference type="AlphaFoldDB" id="A0A6J7H7D5"/>
<dbReference type="InterPro" id="IPR000914">
    <property type="entry name" value="SBP_5_dom"/>
</dbReference>
<accession>A0A6J7H7D5</accession>